<gene>
    <name evidence="2" type="primary">LOC108815652</name>
</gene>
<evidence type="ECO:0000313" key="1">
    <source>
        <dbReference type="Proteomes" id="UP000504610"/>
    </source>
</evidence>
<protein>
    <submittedName>
        <fullName evidence="2">WEB family protein At3g02930, chloroplastic-like</fullName>
    </submittedName>
</protein>
<dbReference type="PANTHER" id="PTHR35164">
    <property type="entry name" value="EXPRESSED PROTEIN"/>
    <property type="match status" value="1"/>
</dbReference>
<dbReference type="OrthoDB" id="774313at2759"/>
<dbReference type="Proteomes" id="UP000504610">
    <property type="component" value="Unplaced"/>
</dbReference>
<dbReference type="PANTHER" id="PTHR35164:SF9">
    <property type="entry name" value="EXPRESSED PROTEIN"/>
    <property type="match status" value="1"/>
</dbReference>
<reference evidence="2" key="1">
    <citation type="submission" date="2025-08" db="UniProtKB">
        <authorList>
            <consortium name="RefSeq"/>
        </authorList>
    </citation>
    <scope>IDENTIFICATION</scope>
    <source>
        <tissue evidence="2">Leaf</tissue>
    </source>
</reference>
<dbReference type="KEGG" id="rsz:108815652"/>
<proteinExistence type="predicted"/>
<accession>A0A9W3CXZ3</accession>
<name>A0A9W3CXZ3_RAPSA</name>
<evidence type="ECO:0000313" key="2">
    <source>
        <dbReference type="RefSeq" id="XP_056856461.1"/>
    </source>
</evidence>
<keyword evidence="1" id="KW-1185">Reference proteome</keyword>
<sequence>MTSKKATDDLALTLKEVATDCSQAKEKLAVVKTEIEAVRLDSEDARKEAELIKNTSERLRIEAEESRLSLNVKESALVSIIKRGEDEKSPLLEKNNRLLVVLFAAENLSKKAKDESQKVRDILKPVISEANMAKEAVARAENSKLRDAFLDKEAELQFSLKEVEKVKINEAVASDNVKKLKKLFSEVEVAMGEEKHRCLSKQESTQKEVEAKVLRFLNTKVKNFDADDFHVKASITEDETDLEHSMMREAGLVNHVKKLDLIWKEQNMFGNLVKRTKEETERDLELSKSETEEESNKKGYIRNVSCLRYVIYTTGPDLSFYIEVISRDMQRYKECCEATMKKRAETRIPIVGDSNGNHRVDTDDGKNVAGTEAASMWLWHLLKKGNINVSEKVDTRECVEMD</sequence>
<dbReference type="RefSeq" id="XP_056856461.1">
    <property type="nucleotide sequence ID" value="XM_057000481.1"/>
</dbReference>
<dbReference type="AlphaFoldDB" id="A0A9W3CXZ3"/>
<organism evidence="1 2">
    <name type="scientific">Raphanus sativus</name>
    <name type="common">Radish</name>
    <name type="synonym">Raphanus raphanistrum var. sativus</name>
    <dbReference type="NCBI Taxonomy" id="3726"/>
    <lineage>
        <taxon>Eukaryota</taxon>
        <taxon>Viridiplantae</taxon>
        <taxon>Streptophyta</taxon>
        <taxon>Embryophyta</taxon>
        <taxon>Tracheophyta</taxon>
        <taxon>Spermatophyta</taxon>
        <taxon>Magnoliopsida</taxon>
        <taxon>eudicotyledons</taxon>
        <taxon>Gunneridae</taxon>
        <taxon>Pentapetalae</taxon>
        <taxon>rosids</taxon>
        <taxon>malvids</taxon>
        <taxon>Brassicales</taxon>
        <taxon>Brassicaceae</taxon>
        <taxon>Brassiceae</taxon>
        <taxon>Raphanus</taxon>
    </lineage>
</organism>
<dbReference type="GeneID" id="108815652"/>